<name>A0A928VKS6_9CYAN</name>
<feature type="transmembrane region" description="Helical" evidence="5">
    <location>
        <begin position="173"/>
        <end position="192"/>
    </location>
</feature>
<keyword evidence="8" id="KW-1185">Reference proteome</keyword>
<evidence type="ECO:0000313" key="7">
    <source>
        <dbReference type="EMBL" id="MBE9030418.1"/>
    </source>
</evidence>
<comment type="subcellular location">
    <subcellularLocation>
        <location evidence="1">Membrane</location>
        <topology evidence="1">Multi-pass membrane protein</topology>
    </subcellularLocation>
</comment>
<feature type="transmembrane region" description="Helical" evidence="5">
    <location>
        <begin position="365"/>
        <end position="382"/>
    </location>
</feature>
<dbReference type="InterPro" id="IPR051533">
    <property type="entry name" value="WaaL-like"/>
</dbReference>
<dbReference type="RefSeq" id="WP_264325242.1">
    <property type="nucleotide sequence ID" value="NZ_JADEXQ010000035.1"/>
</dbReference>
<dbReference type="GO" id="GO:0016020">
    <property type="term" value="C:membrane"/>
    <property type="evidence" value="ECO:0007669"/>
    <property type="project" value="UniProtKB-SubCell"/>
</dbReference>
<evidence type="ECO:0000256" key="3">
    <source>
        <dbReference type="ARBA" id="ARBA00022989"/>
    </source>
</evidence>
<dbReference type="Proteomes" id="UP000625316">
    <property type="component" value="Unassembled WGS sequence"/>
</dbReference>
<feature type="transmembrane region" description="Helical" evidence="5">
    <location>
        <begin position="76"/>
        <end position="95"/>
    </location>
</feature>
<gene>
    <name evidence="7" type="ORF">IQ266_11810</name>
</gene>
<evidence type="ECO:0000259" key="6">
    <source>
        <dbReference type="Pfam" id="PF04932"/>
    </source>
</evidence>
<protein>
    <submittedName>
        <fullName evidence="7">O-antigen ligase family protein</fullName>
    </submittedName>
</protein>
<dbReference type="GO" id="GO:0016874">
    <property type="term" value="F:ligase activity"/>
    <property type="evidence" value="ECO:0007669"/>
    <property type="project" value="UniProtKB-KW"/>
</dbReference>
<keyword evidence="2 5" id="KW-0812">Transmembrane</keyword>
<dbReference type="AlphaFoldDB" id="A0A928VKS6"/>
<evidence type="ECO:0000256" key="2">
    <source>
        <dbReference type="ARBA" id="ARBA00022692"/>
    </source>
</evidence>
<proteinExistence type="predicted"/>
<feature type="transmembrane region" description="Helical" evidence="5">
    <location>
        <begin position="204"/>
        <end position="229"/>
    </location>
</feature>
<evidence type="ECO:0000256" key="5">
    <source>
        <dbReference type="SAM" id="Phobius"/>
    </source>
</evidence>
<dbReference type="PANTHER" id="PTHR37422">
    <property type="entry name" value="TEICHURONIC ACID BIOSYNTHESIS PROTEIN TUAE"/>
    <property type="match status" value="1"/>
</dbReference>
<accession>A0A928VKS6</accession>
<organism evidence="7 8">
    <name type="scientific">Romeriopsis navalis LEGE 11480</name>
    <dbReference type="NCBI Taxonomy" id="2777977"/>
    <lineage>
        <taxon>Bacteria</taxon>
        <taxon>Bacillati</taxon>
        <taxon>Cyanobacteriota</taxon>
        <taxon>Cyanophyceae</taxon>
        <taxon>Leptolyngbyales</taxon>
        <taxon>Leptolyngbyaceae</taxon>
        <taxon>Romeriopsis</taxon>
        <taxon>Romeriopsis navalis</taxon>
    </lineage>
</organism>
<reference evidence="7" key="1">
    <citation type="submission" date="2020-10" db="EMBL/GenBank/DDBJ databases">
        <authorList>
            <person name="Castelo-Branco R."/>
            <person name="Eusebio N."/>
            <person name="Adriana R."/>
            <person name="Vieira A."/>
            <person name="Brugerolle De Fraissinette N."/>
            <person name="Rezende De Castro R."/>
            <person name="Schneider M.P."/>
            <person name="Vasconcelos V."/>
            <person name="Leao P.N."/>
        </authorList>
    </citation>
    <scope>NUCLEOTIDE SEQUENCE</scope>
    <source>
        <strain evidence="7">LEGE 11480</strain>
    </source>
</reference>
<feature type="transmembrane region" description="Helical" evidence="5">
    <location>
        <begin position="12"/>
        <end position="31"/>
    </location>
</feature>
<keyword evidence="7" id="KW-0436">Ligase</keyword>
<evidence type="ECO:0000256" key="4">
    <source>
        <dbReference type="ARBA" id="ARBA00023136"/>
    </source>
</evidence>
<dbReference type="EMBL" id="JADEXQ010000035">
    <property type="protein sequence ID" value="MBE9030418.1"/>
    <property type="molecule type" value="Genomic_DNA"/>
</dbReference>
<feature type="transmembrane region" description="Helical" evidence="5">
    <location>
        <begin position="51"/>
        <end position="69"/>
    </location>
</feature>
<dbReference type="PANTHER" id="PTHR37422:SF17">
    <property type="entry name" value="O-ANTIGEN LIGASE"/>
    <property type="match status" value="1"/>
</dbReference>
<feature type="transmembrane region" description="Helical" evidence="5">
    <location>
        <begin position="131"/>
        <end position="153"/>
    </location>
</feature>
<evidence type="ECO:0000313" key="8">
    <source>
        <dbReference type="Proteomes" id="UP000625316"/>
    </source>
</evidence>
<keyword evidence="3 5" id="KW-1133">Transmembrane helix</keyword>
<feature type="transmembrane region" description="Helical" evidence="5">
    <location>
        <begin position="241"/>
        <end position="261"/>
    </location>
</feature>
<dbReference type="InterPro" id="IPR007016">
    <property type="entry name" value="O-antigen_ligase-rel_domated"/>
</dbReference>
<sequence>MNTQLNLFEKGFTIFVWMYFTSALFCESLFISPDPRALAPPEANPFDPIFSKVQLLIYGITILLLLARWRTTLITLLTNKVVVLMVAFMLFSFLWSDVPDDSWRKGLNAMATSLFGVYTASRYTLKEQLKYITIALGIVAVFCLGFTLVAPGAAIEIGANAGSWRGPLTQKNLLARLMVLTIVMSLLLAWTIPRWKILPWLSVAVSSGVLILTGSKTGLIVLFVLLMLIPLYRALRFRDTVLIPILIATILVVGTIVTLVVGNWEPLLLGLGRDPTLSGRTDLWFGAIDKIAERPWLGYGFRAFWRPEGDAPEIWKIVGYEPPHAHNGYINMSLDLGVIGLGLFLLSLCISYAKSVQWLRLRKGVISLLPILYVTFMFMYNHSENTIIEHNSIFWAEFVAISLSLF</sequence>
<keyword evidence="4 5" id="KW-0472">Membrane</keyword>
<comment type="caution">
    <text evidence="7">The sequence shown here is derived from an EMBL/GenBank/DDBJ whole genome shotgun (WGS) entry which is preliminary data.</text>
</comment>
<feature type="domain" description="O-antigen ligase-related" evidence="6">
    <location>
        <begin position="202"/>
        <end position="345"/>
    </location>
</feature>
<evidence type="ECO:0000256" key="1">
    <source>
        <dbReference type="ARBA" id="ARBA00004141"/>
    </source>
</evidence>
<feature type="transmembrane region" description="Helical" evidence="5">
    <location>
        <begin position="329"/>
        <end position="353"/>
    </location>
</feature>
<dbReference type="Pfam" id="PF04932">
    <property type="entry name" value="Wzy_C"/>
    <property type="match status" value="1"/>
</dbReference>